<organism evidence="2 3">
    <name type="scientific">Novosphingobium pentaromativorans</name>
    <dbReference type="NCBI Taxonomy" id="205844"/>
    <lineage>
        <taxon>Bacteria</taxon>
        <taxon>Pseudomonadati</taxon>
        <taxon>Pseudomonadota</taxon>
        <taxon>Alphaproteobacteria</taxon>
        <taxon>Sphingomonadales</taxon>
        <taxon>Sphingomonadaceae</taxon>
        <taxon>Novosphingobium</taxon>
    </lineage>
</organism>
<evidence type="ECO:0000313" key="3">
    <source>
        <dbReference type="Proteomes" id="UP000249082"/>
    </source>
</evidence>
<comment type="caution">
    <text evidence="2">The sequence shown here is derived from an EMBL/GenBank/DDBJ whole genome shotgun (WGS) entry which is preliminary data.</text>
</comment>
<evidence type="ECO:0000313" key="2">
    <source>
        <dbReference type="EMBL" id="PZQ52062.1"/>
    </source>
</evidence>
<dbReference type="Proteomes" id="UP000249082">
    <property type="component" value="Unassembled WGS sequence"/>
</dbReference>
<feature type="transmembrane region" description="Helical" evidence="1">
    <location>
        <begin position="20"/>
        <end position="38"/>
    </location>
</feature>
<proteinExistence type="predicted"/>
<keyword evidence="1" id="KW-0472">Membrane</keyword>
<evidence type="ECO:0000256" key="1">
    <source>
        <dbReference type="SAM" id="Phobius"/>
    </source>
</evidence>
<protein>
    <submittedName>
        <fullName evidence="2">Uncharacterized protein</fullName>
    </submittedName>
</protein>
<keyword evidence="1" id="KW-1133">Transmembrane helix</keyword>
<gene>
    <name evidence="2" type="ORF">DI555_19840</name>
</gene>
<accession>A0A2W5NEY3</accession>
<name>A0A2W5NEY3_9SPHN</name>
<dbReference type="EMBL" id="QFPX01000021">
    <property type="protein sequence ID" value="PZQ52062.1"/>
    <property type="molecule type" value="Genomic_DNA"/>
</dbReference>
<sequence length="134" mass="14458">MIGLLRAALGRARAFPPEVWILIGAAVVLVGFLVWNQFDNAAAIEQHDQAREAAGAAGRERSAEEAVADAFENQRLRDQRDAEIAQAAATEAAKPPEARATTAPQALALNCAIAREDYTAAELAKMSEYQEHCR</sequence>
<keyword evidence="1" id="KW-0812">Transmembrane</keyword>
<reference evidence="2 3" key="1">
    <citation type="submission" date="2017-08" db="EMBL/GenBank/DDBJ databases">
        <title>Infants hospitalized years apart are colonized by the same room-sourced microbial strains.</title>
        <authorList>
            <person name="Brooks B."/>
            <person name="Olm M.R."/>
            <person name="Firek B.A."/>
            <person name="Baker R."/>
            <person name="Thomas B.C."/>
            <person name="Morowitz M.J."/>
            <person name="Banfield J.F."/>
        </authorList>
    </citation>
    <scope>NUCLEOTIDE SEQUENCE [LARGE SCALE GENOMIC DNA]</scope>
    <source>
        <strain evidence="2">S2_005_002_R2_33</strain>
    </source>
</reference>
<dbReference type="AlphaFoldDB" id="A0A2W5NEY3"/>